<dbReference type="GO" id="GO:0051484">
    <property type="term" value="P:isopentenyl diphosphate biosynthetic process, methylerythritol 4-phosphate pathway involved in terpenoid biosynthetic process"/>
    <property type="evidence" value="ECO:0007669"/>
    <property type="project" value="TreeGrafter"/>
</dbReference>
<dbReference type="Pfam" id="PF08436">
    <property type="entry name" value="DXP_redisom_C"/>
    <property type="match status" value="1"/>
</dbReference>
<dbReference type="InterPro" id="IPR013644">
    <property type="entry name" value="DXP_reductoisomerase_C"/>
</dbReference>
<feature type="binding site" evidence="13">
    <location>
        <position position="223"/>
    </location>
    <ligand>
        <name>1-deoxy-D-xylulose 5-phosphate</name>
        <dbReference type="ChEBI" id="CHEBI:57792"/>
    </ligand>
</feature>
<dbReference type="FunFam" id="1.10.1740.10:FF:000004">
    <property type="entry name" value="1-deoxy-D-xylulose 5-phosphate reductoisomerase"/>
    <property type="match status" value="1"/>
</dbReference>
<feature type="binding site" evidence="13">
    <location>
        <position position="126"/>
    </location>
    <ligand>
        <name>1-deoxy-D-xylulose 5-phosphate</name>
        <dbReference type="ChEBI" id="CHEBI:57792"/>
    </ligand>
</feature>
<comment type="catalytic activity">
    <reaction evidence="10">
        <text>2-C-methyl-D-erythritol 4-phosphate + NADP(+) = 1-deoxy-D-xylulose 5-phosphate + NADPH + H(+)</text>
        <dbReference type="Rhea" id="RHEA:13717"/>
        <dbReference type="ChEBI" id="CHEBI:15378"/>
        <dbReference type="ChEBI" id="CHEBI:57783"/>
        <dbReference type="ChEBI" id="CHEBI:57792"/>
        <dbReference type="ChEBI" id="CHEBI:58262"/>
        <dbReference type="ChEBI" id="CHEBI:58349"/>
        <dbReference type="EC" id="1.1.1.267"/>
    </reaction>
    <physiologicalReaction direction="right-to-left" evidence="10">
        <dbReference type="Rhea" id="RHEA:13719"/>
    </physiologicalReaction>
</comment>
<evidence type="ECO:0000313" key="18">
    <source>
        <dbReference type="Proteomes" id="UP001161422"/>
    </source>
</evidence>
<evidence type="ECO:0000256" key="12">
    <source>
        <dbReference type="ARBA" id="ARBA00071224"/>
    </source>
</evidence>
<reference evidence="17" key="1">
    <citation type="journal article" date="2014" name="Int. J. Syst. Evol. Microbiol.">
        <title>Complete genome sequence of Corynebacterium casei LMG S-19264T (=DSM 44701T), isolated from a smear-ripened cheese.</title>
        <authorList>
            <consortium name="US DOE Joint Genome Institute (JGI-PGF)"/>
            <person name="Walter F."/>
            <person name="Albersmeier A."/>
            <person name="Kalinowski J."/>
            <person name="Ruckert C."/>
        </authorList>
    </citation>
    <scope>NUCLEOTIDE SEQUENCE</scope>
    <source>
        <strain evidence="17">NBRC 101628</strain>
    </source>
</reference>
<dbReference type="Proteomes" id="UP001161422">
    <property type="component" value="Unassembled WGS sequence"/>
</dbReference>
<feature type="binding site" evidence="13">
    <location>
        <position position="153"/>
    </location>
    <ligand>
        <name>Mn(2+)</name>
        <dbReference type="ChEBI" id="CHEBI:29035"/>
    </ligand>
</feature>
<dbReference type="NCBIfam" id="NF003938">
    <property type="entry name" value="PRK05447.1-1"/>
    <property type="match status" value="1"/>
</dbReference>
<proteinExistence type="inferred from homology"/>
<feature type="binding site" evidence="13">
    <location>
        <position position="127"/>
    </location>
    <ligand>
        <name>NADPH</name>
        <dbReference type="ChEBI" id="CHEBI:57783"/>
    </ligand>
</feature>
<feature type="binding site" evidence="13">
    <location>
        <position position="228"/>
    </location>
    <ligand>
        <name>1-deoxy-D-xylulose 5-phosphate</name>
        <dbReference type="ChEBI" id="CHEBI:57792"/>
    </ligand>
</feature>
<feature type="domain" description="DXP reductoisomerase C-terminal" evidence="16">
    <location>
        <begin position="272"/>
        <end position="388"/>
    </location>
</feature>
<dbReference type="HAMAP" id="MF_00183">
    <property type="entry name" value="DXP_reductoisom"/>
    <property type="match status" value="1"/>
</dbReference>
<feature type="domain" description="1-deoxy-D-xylulose 5-phosphate reductoisomerase C-terminal" evidence="15">
    <location>
        <begin position="147"/>
        <end position="240"/>
    </location>
</feature>
<feature type="binding site" evidence="13">
    <location>
        <position position="13"/>
    </location>
    <ligand>
        <name>NADPH</name>
        <dbReference type="ChEBI" id="CHEBI:57783"/>
    </ligand>
</feature>
<dbReference type="Pfam" id="PF13288">
    <property type="entry name" value="DXPR_C"/>
    <property type="match status" value="1"/>
</dbReference>
<keyword evidence="8 13" id="KW-0464">Manganese</keyword>
<feature type="binding site" evidence="13">
    <location>
        <position position="216"/>
    </location>
    <ligand>
        <name>NADPH</name>
        <dbReference type="ChEBI" id="CHEBI:57783"/>
    </ligand>
</feature>
<comment type="caution">
    <text evidence="13">Lacks conserved residue(s) required for the propagation of feature annotation.</text>
</comment>
<dbReference type="RefSeq" id="WP_095504035.1">
    <property type="nucleotide sequence ID" value="NZ_BSNC01000005.1"/>
</dbReference>
<dbReference type="InterPro" id="IPR026877">
    <property type="entry name" value="DXPR_C"/>
</dbReference>
<keyword evidence="6 13" id="KW-0521">NADP</keyword>
<protein>
    <recommendedName>
        <fullName evidence="12 13">1-deoxy-D-xylulose 5-phosphate reductoisomerase</fullName>
        <shortName evidence="13">DXP reductoisomerase</shortName>
        <ecNumber evidence="4 13">1.1.1.267</ecNumber>
    </recommendedName>
    <alternativeName>
        <fullName evidence="13">1-deoxyxylulose-5-phosphate reductoisomerase</fullName>
    </alternativeName>
    <alternativeName>
        <fullName evidence="13">2-C-methyl-D-erythritol 4-phosphate synthase</fullName>
    </alternativeName>
</protein>
<dbReference type="GO" id="GO:0030145">
    <property type="term" value="F:manganese ion binding"/>
    <property type="evidence" value="ECO:0007669"/>
    <property type="project" value="TreeGrafter"/>
</dbReference>
<evidence type="ECO:0000256" key="9">
    <source>
        <dbReference type="ARBA" id="ARBA00023229"/>
    </source>
</evidence>
<dbReference type="Gene3D" id="1.10.1740.10">
    <property type="match status" value="1"/>
</dbReference>
<keyword evidence="13" id="KW-0460">Magnesium</keyword>
<feature type="binding site" evidence="13">
    <location>
        <position position="125"/>
    </location>
    <ligand>
        <name>NADPH</name>
        <dbReference type="ChEBI" id="CHEBI:57783"/>
    </ligand>
</feature>
<feature type="binding site" evidence="13">
    <location>
        <position position="210"/>
    </location>
    <ligand>
        <name>1-deoxy-D-xylulose 5-phosphate</name>
        <dbReference type="ChEBI" id="CHEBI:57792"/>
    </ligand>
</feature>
<keyword evidence="5 13" id="KW-0479">Metal-binding</keyword>
<organism evidence="17 18">
    <name type="scientific">Paraferrimonas sedimenticola</name>
    <dbReference type="NCBI Taxonomy" id="375674"/>
    <lineage>
        <taxon>Bacteria</taxon>
        <taxon>Pseudomonadati</taxon>
        <taxon>Pseudomonadota</taxon>
        <taxon>Gammaproteobacteria</taxon>
        <taxon>Alteromonadales</taxon>
        <taxon>Ferrimonadaceae</taxon>
        <taxon>Paraferrimonas</taxon>
    </lineage>
</organism>
<keyword evidence="9 13" id="KW-0414">Isoprene biosynthesis</keyword>
<comment type="function">
    <text evidence="11 13">Catalyzes the NADPH-dependent rearrangement and reduction of 1-deoxy-D-xylulose-5-phosphate (DXP) to 2-C-methyl-D-erythritol 4-phosphate (MEP).</text>
</comment>
<feature type="domain" description="1-deoxy-D-xylulose 5-phosphate reductoisomerase N-terminal" evidence="14">
    <location>
        <begin position="4"/>
        <end position="133"/>
    </location>
</feature>
<evidence type="ECO:0000256" key="8">
    <source>
        <dbReference type="ARBA" id="ARBA00023211"/>
    </source>
</evidence>
<dbReference type="InterPro" id="IPR036169">
    <property type="entry name" value="DXPR_C_sf"/>
</dbReference>
<gene>
    <name evidence="13 17" type="primary">dxr</name>
    <name evidence="17" type="ORF">GCM10007895_20220</name>
</gene>
<dbReference type="PANTHER" id="PTHR30525">
    <property type="entry name" value="1-DEOXY-D-XYLULOSE 5-PHOSPHATE REDUCTOISOMERASE"/>
    <property type="match status" value="1"/>
</dbReference>
<dbReference type="Pfam" id="PF02670">
    <property type="entry name" value="DXP_reductoisom"/>
    <property type="match status" value="1"/>
</dbReference>
<feature type="binding site" evidence="13">
    <location>
        <position position="12"/>
    </location>
    <ligand>
        <name>NADPH</name>
        <dbReference type="ChEBI" id="CHEBI:57783"/>
    </ligand>
</feature>
<feature type="binding site" evidence="13">
    <location>
        <position position="151"/>
    </location>
    <ligand>
        <name>Mn(2+)</name>
        <dbReference type="ChEBI" id="CHEBI:29035"/>
    </ligand>
</feature>
<feature type="binding site" evidence="13">
    <location>
        <position position="153"/>
    </location>
    <ligand>
        <name>1-deoxy-D-xylulose 5-phosphate</name>
        <dbReference type="ChEBI" id="CHEBI:57792"/>
    </ligand>
</feature>
<evidence type="ECO:0000256" key="6">
    <source>
        <dbReference type="ARBA" id="ARBA00022857"/>
    </source>
</evidence>
<feature type="binding site" evidence="13">
    <location>
        <position position="10"/>
    </location>
    <ligand>
        <name>NADPH</name>
        <dbReference type="ChEBI" id="CHEBI:57783"/>
    </ligand>
</feature>
<comment type="cofactor">
    <cofactor evidence="1">
        <name>Co(2+)</name>
        <dbReference type="ChEBI" id="CHEBI:48828"/>
    </cofactor>
</comment>
<dbReference type="InterPro" id="IPR003821">
    <property type="entry name" value="DXP_reductoisomerase"/>
</dbReference>
<evidence type="ECO:0000256" key="3">
    <source>
        <dbReference type="ARBA" id="ARBA00006825"/>
    </source>
</evidence>
<dbReference type="FunFam" id="3.40.50.720:FF:000045">
    <property type="entry name" value="1-deoxy-D-xylulose 5-phosphate reductoisomerase"/>
    <property type="match status" value="1"/>
</dbReference>
<feature type="binding site" evidence="13">
    <location>
        <position position="229"/>
    </location>
    <ligand>
        <name>1-deoxy-D-xylulose 5-phosphate</name>
        <dbReference type="ChEBI" id="CHEBI:57792"/>
    </ligand>
</feature>
<comment type="similarity">
    <text evidence="3 13">Belongs to the DXR family.</text>
</comment>
<reference evidence="17" key="2">
    <citation type="submission" date="2023-01" db="EMBL/GenBank/DDBJ databases">
        <title>Draft genome sequence of Paraferrimonas sedimenticola strain NBRC 101628.</title>
        <authorList>
            <person name="Sun Q."/>
            <person name="Mori K."/>
        </authorList>
    </citation>
    <scope>NUCLEOTIDE SEQUENCE</scope>
    <source>
        <strain evidence="17">NBRC 101628</strain>
    </source>
</reference>
<evidence type="ECO:0000256" key="11">
    <source>
        <dbReference type="ARBA" id="ARBA00054845"/>
    </source>
</evidence>
<dbReference type="GO" id="GO:0030604">
    <property type="term" value="F:1-deoxy-D-xylulose-5-phosphate reductoisomerase activity"/>
    <property type="evidence" value="ECO:0007669"/>
    <property type="project" value="UniProtKB-UniRule"/>
</dbReference>
<name>A0AA37VXH4_9GAMM</name>
<evidence type="ECO:0000259" key="15">
    <source>
        <dbReference type="Pfam" id="PF08436"/>
    </source>
</evidence>
<feature type="binding site" evidence="13">
    <location>
        <position position="38"/>
    </location>
    <ligand>
        <name>NADPH</name>
        <dbReference type="ChEBI" id="CHEBI:57783"/>
    </ligand>
</feature>
<dbReference type="NCBIfam" id="TIGR00243">
    <property type="entry name" value="Dxr"/>
    <property type="match status" value="1"/>
</dbReference>
<dbReference type="SUPFAM" id="SSF51735">
    <property type="entry name" value="NAD(P)-binding Rossmann-fold domains"/>
    <property type="match status" value="1"/>
</dbReference>
<sequence length="399" mass="42488">MQQLAVLGATGSIGSSTLDVVRRNPHAYQLRLLLAHQNVDKMAELVAEFNPSFVAMVEPSAAAQLGQRLPELGQGKTQLLDSDDLVHQLLASDQVDMVMAAIVGAAGLPSTLAAVNAGKTVLLANKESLVMSGKLFIEAAHASGAQILPVDSEHNAIYQCMPEAVQRSMGASDLAEHGIERILLTGSGGPFLTTDLSELAHKTPAQACKHPNWSMGRKISVDSATMMNKGLEYIEAKWLFNATPEQLQVVIHPQSVIHSMVQFKDGSTLAQMGRPDMRTPIAHCMAYPQRIDAGVEPLDFFSVGQLSFVEPDFARYPGLKLAIDACHTGQAATTALNAANEVAVAAFLDERIGFTDIAAVNAATLDSMALPELNSIEAIMAWDAQAREVASGLISKRGA</sequence>
<evidence type="ECO:0000256" key="7">
    <source>
        <dbReference type="ARBA" id="ARBA00023002"/>
    </source>
</evidence>
<dbReference type="EMBL" id="BSNC01000005">
    <property type="protein sequence ID" value="GLP96716.1"/>
    <property type="molecule type" value="Genomic_DNA"/>
</dbReference>
<dbReference type="AlphaFoldDB" id="A0AA37VXH4"/>
<comment type="cofactor">
    <cofactor evidence="13">
        <name>Mg(2+)</name>
        <dbReference type="ChEBI" id="CHEBI:18420"/>
    </cofactor>
    <cofactor evidence="13">
        <name>Mn(2+)</name>
        <dbReference type="ChEBI" id="CHEBI:29035"/>
    </cofactor>
</comment>
<feature type="binding site" evidence="13">
    <location>
        <position position="187"/>
    </location>
    <ligand>
        <name>1-deoxy-D-xylulose 5-phosphate</name>
        <dbReference type="ChEBI" id="CHEBI:57792"/>
    </ligand>
</feature>
<evidence type="ECO:0000256" key="13">
    <source>
        <dbReference type="HAMAP-Rule" id="MF_00183"/>
    </source>
</evidence>
<dbReference type="PANTHER" id="PTHR30525:SF0">
    <property type="entry name" value="1-DEOXY-D-XYLULOSE 5-PHOSPHATE REDUCTOISOMERASE, CHLOROPLASTIC"/>
    <property type="match status" value="1"/>
</dbReference>
<dbReference type="InterPro" id="IPR013512">
    <property type="entry name" value="DXP_reductoisomerase_N"/>
</dbReference>
<keyword evidence="7 13" id="KW-0560">Oxidoreductase</keyword>
<feature type="binding site" evidence="13">
    <location>
        <position position="232"/>
    </location>
    <ligand>
        <name>1-deoxy-D-xylulose 5-phosphate</name>
        <dbReference type="ChEBI" id="CHEBI:57792"/>
    </ligand>
</feature>
<feature type="binding site" evidence="13">
    <location>
        <position position="11"/>
    </location>
    <ligand>
        <name>NADPH</name>
        <dbReference type="ChEBI" id="CHEBI:57783"/>
    </ligand>
</feature>
<dbReference type="SUPFAM" id="SSF55347">
    <property type="entry name" value="Glyceraldehyde-3-phosphate dehydrogenase-like, C-terminal domain"/>
    <property type="match status" value="1"/>
</dbReference>
<keyword evidence="18" id="KW-1185">Reference proteome</keyword>
<dbReference type="PIRSF" id="PIRSF006205">
    <property type="entry name" value="Dxp_reductismrs"/>
    <property type="match status" value="1"/>
</dbReference>
<dbReference type="EC" id="1.1.1.267" evidence="4 13"/>
<comment type="pathway">
    <text evidence="2 13">Isoprenoid biosynthesis; isopentenyl diphosphate biosynthesis via DXP pathway; isopentenyl diphosphate from 1-deoxy-D-xylulose 5-phosphate: step 1/6.</text>
</comment>
<evidence type="ECO:0000256" key="2">
    <source>
        <dbReference type="ARBA" id="ARBA00005094"/>
    </source>
</evidence>
<dbReference type="Gene3D" id="3.40.50.720">
    <property type="entry name" value="NAD(P)-binding Rossmann-like Domain"/>
    <property type="match status" value="1"/>
</dbReference>
<dbReference type="GO" id="GO:0070402">
    <property type="term" value="F:NADPH binding"/>
    <property type="evidence" value="ECO:0007669"/>
    <property type="project" value="InterPro"/>
</dbReference>
<evidence type="ECO:0000259" key="14">
    <source>
        <dbReference type="Pfam" id="PF02670"/>
    </source>
</evidence>
<evidence type="ECO:0000256" key="10">
    <source>
        <dbReference type="ARBA" id="ARBA00048543"/>
    </source>
</evidence>
<evidence type="ECO:0000256" key="5">
    <source>
        <dbReference type="ARBA" id="ARBA00022723"/>
    </source>
</evidence>
<feature type="binding site" evidence="13">
    <location>
        <position position="152"/>
    </location>
    <ligand>
        <name>1-deoxy-D-xylulose 5-phosphate</name>
        <dbReference type="ChEBI" id="CHEBI:57792"/>
    </ligand>
</feature>
<evidence type="ECO:0000313" key="17">
    <source>
        <dbReference type="EMBL" id="GLP96716.1"/>
    </source>
</evidence>
<dbReference type="SUPFAM" id="SSF69055">
    <property type="entry name" value="1-deoxy-D-xylulose-5-phosphate reductoisomerase, C-terminal domain"/>
    <property type="match status" value="1"/>
</dbReference>
<evidence type="ECO:0000259" key="16">
    <source>
        <dbReference type="Pfam" id="PF13288"/>
    </source>
</evidence>
<evidence type="ECO:0000256" key="1">
    <source>
        <dbReference type="ARBA" id="ARBA00001941"/>
    </source>
</evidence>
<feature type="binding site" evidence="13">
    <location>
        <position position="232"/>
    </location>
    <ligand>
        <name>Mn(2+)</name>
        <dbReference type="ChEBI" id="CHEBI:29035"/>
    </ligand>
</feature>
<dbReference type="InterPro" id="IPR036291">
    <property type="entry name" value="NAD(P)-bd_dom_sf"/>
</dbReference>
<accession>A0AA37VXH4</accession>
<evidence type="ECO:0000256" key="4">
    <source>
        <dbReference type="ARBA" id="ARBA00012366"/>
    </source>
</evidence>
<comment type="caution">
    <text evidence="17">The sequence shown here is derived from an EMBL/GenBank/DDBJ whole genome shotgun (WGS) entry which is preliminary data.</text>
</comment>